<dbReference type="PANTHER" id="PTHR43185">
    <property type="entry name" value="FERROUS IRON TRANSPORT PROTEIN B"/>
    <property type="match status" value="1"/>
</dbReference>
<feature type="transmembrane region" description="Helical" evidence="16">
    <location>
        <begin position="307"/>
        <end position="332"/>
    </location>
</feature>
<dbReference type="PROSITE" id="PS51711">
    <property type="entry name" value="G_FEOB"/>
    <property type="match status" value="1"/>
</dbReference>
<dbReference type="InterPro" id="IPR030389">
    <property type="entry name" value="G_FEOB_dom"/>
</dbReference>
<feature type="binding site" evidence="14">
    <location>
        <begin position="110"/>
        <end position="113"/>
    </location>
    <ligand>
        <name>GTP</name>
        <dbReference type="ChEBI" id="CHEBI:37565"/>
        <label>1</label>
    </ligand>
</feature>
<evidence type="ECO:0000256" key="5">
    <source>
        <dbReference type="ARBA" id="ARBA00022496"/>
    </source>
</evidence>
<keyword evidence="8 16" id="KW-1133">Transmembrane helix</keyword>
<feature type="binding site" evidence="14">
    <location>
        <begin position="10"/>
        <end position="17"/>
    </location>
    <ligand>
        <name>GTP</name>
        <dbReference type="ChEBI" id="CHEBI:37565"/>
        <label>1</label>
    </ligand>
</feature>
<dbReference type="CDD" id="cd01879">
    <property type="entry name" value="FeoB"/>
    <property type="match status" value="1"/>
</dbReference>
<feature type="binding site" evidence="15">
    <location>
        <position position="25"/>
    </location>
    <ligand>
        <name>Mg(2+)</name>
        <dbReference type="ChEBI" id="CHEBI:18420"/>
        <label>2</label>
    </ligand>
</feature>
<feature type="binding site" evidence="15">
    <location>
        <position position="24"/>
    </location>
    <ligand>
        <name>Mg(2+)</name>
        <dbReference type="ChEBI" id="CHEBI:18420"/>
        <label>2</label>
    </ligand>
</feature>
<evidence type="ECO:0000256" key="9">
    <source>
        <dbReference type="ARBA" id="ARBA00023004"/>
    </source>
</evidence>
<dbReference type="InterPro" id="IPR011640">
    <property type="entry name" value="Fe2_transport_prot_B_C"/>
</dbReference>
<organism evidence="18">
    <name type="scientific">Proteinivorax tanatarense</name>
    <dbReference type="NCBI Taxonomy" id="1260629"/>
    <lineage>
        <taxon>Bacteria</taxon>
        <taxon>Bacillati</taxon>
        <taxon>Bacillota</taxon>
        <taxon>Clostridia</taxon>
        <taxon>Eubacteriales</taxon>
        <taxon>Proteinivoracaceae</taxon>
        <taxon>Proteinivorax</taxon>
    </lineage>
</organism>
<keyword evidence="15" id="KW-0479">Metal-binding</keyword>
<evidence type="ECO:0000256" key="16">
    <source>
        <dbReference type="RuleBase" id="RU362098"/>
    </source>
</evidence>
<keyword evidence="10" id="KW-0406">Ion transport</keyword>
<dbReference type="InterPro" id="IPR011642">
    <property type="entry name" value="Gate_dom"/>
</dbReference>
<feature type="transmembrane region" description="Helical" evidence="16">
    <location>
        <begin position="481"/>
        <end position="506"/>
    </location>
</feature>
<dbReference type="NCBIfam" id="TIGR00437">
    <property type="entry name" value="feoB"/>
    <property type="match status" value="1"/>
</dbReference>
<gene>
    <name evidence="18" type="primary">feoB</name>
    <name evidence="18" type="ORF">PRVXT_001984</name>
</gene>
<feature type="transmembrane region" description="Helical" evidence="16">
    <location>
        <begin position="242"/>
        <end position="260"/>
    </location>
</feature>
<feature type="domain" description="FeoB-type G" evidence="17">
    <location>
        <begin position="3"/>
        <end position="159"/>
    </location>
</feature>
<evidence type="ECO:0000256" key="11">
    <source>
        <dbReference type="ARBA" id="ARBA00023134"/>
    </source>
</evidence>
<evidence type="ECO:0000256" key="4">
    <source>
        <dbReference type="ARBA" id="ARBA00022475"/>
    </source>
</evidence>
<feature type="binding site" evidence="15">
    <location>
        <position position="21"/>
    </location>
    <ligand>
        <name>Mg(2+)</name>
        <dbReference type="ChEBI" id="CHEBI:18420"/>
        <label>2</label>
    </ligand>
</feature>
<dbReference type="Gene3D" id="3.40.50.300">
    <property type="entry name" value="P-loop containing nucleotide triphosphate hydrolases"/>
    <property type="match status" value="1"/>
</dbReference>
<protein>
    <recommendedName>
        <fullName evidence="13 16">Ferrous iron transport protein B</fullName>
    </recommendedName>
</protein>
<feature type="transmembrane region" description="Helical" evidence="16">
    <location>
        <begin position="576"/>
        <end position="599"/>
    </location>
</feature>
<reference evidence="18" key="2">
    <citation type="submission" date="2024-06" db="EMBL/GenBank/DDBJ databases">
        <authorList>
            <person name="Petrova K.O."/>
            <person name="Toshchakov S.V."/>
            <person name="Boltjanskaja Y.V."/>
            <person name="Kevbrin V."/>
        </authorList>
    </citation>
    <scope>NUCLEOTIDE SEQUENCE</scope>
    <source>
        <strain evidence="18">Z-910T</strain>
    </source>
</reference>
<evidence type="ECO:0000256" key="15">
    <source>
        <dbReference type="PIRSR" id="PIRSR603373-2"/>
    </source>
</evidence>
<evidence type="ECO:0000256" key="13">
    <source>
        <dbReference type="NCBIfam" id="TIGR00437"/>
    </source>
</evidence>
<keyword evidence="3 16" id="KW-0813">Transport</keyword>
<evidence type="ECO:0000256" key="10">
    <source>
        <dbReference type="ARBA" id="ARBA00023065"/>
    </source>
</evidence>
<sequence>MKKQTIALVGNPNVGKSVFFNYLTGVYVDVSNYPGTTVDVSKGTFQGKEIIDCPGVYGISSYNDEESVTRNVVLESDIILNIVDANHLERDLFLTLQLIDMGKPMVIALNMIDEAEKNGRKINYRQLTRLLNVPIIPTIATQKKGFGLLKKTLKSPKTGASDNETVTKAIKSFPKAQKPERVLLLEEDEQLLKKYGLSANGDKEKYYIRRRDRVKAITKKIVQDNPAKKSAKKLVDHYLLDPLWGTLFLIGVLYLMYLFIGDIVAQRIVDFTEGVLMLEYIQPVIKRSVTSFIEYESLIGQLLVGEFGVFTLTITYLFGLLLPLVIGFYLLLSIMEDSGYLPRVAILLDKHMTKIGLNGKGVIPIILGFGCVTMAIISTRILGNRRERTIATFLLAISIPCSAQLGVIVGMIAPLGVKYITIYIVVMLGTFCMVGLLLSYIVPGRTTSLMLDIPTLRFPKALNVLQKTYNKTIGFLQDATILFALGAVLITFLHYFAILDLLQVILQPITVSWLGLPQESANAFIMGIIRRDFGTAGLHNLVLSAEQTLIALTTITLFTPCIASVMITFKERGPLVGAITITLSIAIAFFIGGILAWVLGLS</sequence>
<evidence type="ECO:0000256" key="6">
    <source>
        <dbReference type="ARBA" id="ARBA00022692"/>
    </source>
</evidence>
<evidence type="ECO:0000256" key="1">
    <source>
        <dbReference type="ARBA" id="ARBA00003926"/>
    </source>
</evidence>
<evidence type="ECO:0000313" key="18">
    <source>
        <dbReference type="EMBL" id="XBX73965.1"/>
    </source>
</evidence>
<dbReference type="NCBIfam" id="TIGR00231">
    <property type="entry name" value="small_GTP"/>
    <property type="match status" value="1"/>
</dbReference>
<comment type="similarity">
    <text evidence="16">Belongs to the TRAFAC class TrmE-Era-EngA-EngB-Septin-like GTPase superfamily. FeoB GTPase (TC 9.A.8) family.</text>
</comment>
<dbReference type="PRINTS" id="PR00326">
    <property type="entry name" value="GTP1OBG"/>
</dbReference>
<comment type="subcellular location">
    <subcellularLocation>
        <location evidence="2 16">Cell membrane</location>
        <topology evidence="2 16">Multi-pass membrane protein</topology>
    </subcellularLocation>
</comment>
<feature type="transmembrane region" description="Helical" evidence="16">
    <location>
        <begin position="362"/>
        <end position="383"/>
    </location>
</feature>
<dbReference type="Pfam" id="PF07670">
    <property type="entry name" value="Gate"/>
    <property type="match status" value="2"/>
</dbReference>
<evidence type="ECO:0000256" key="8">
    <source>
        <dbReference type="ARBA" id="ARBA00022989"/>
    </source>
</evidence>
<comment type="function">
    <text evidence="1 16">Probable transporter of a GTP-driven Fe(2+) uptake system.</text>
</comment>
<evidence type="ECO:0000256" key="3">
    <source>
        <dbReference type="ARBA" id="ARBA00022448"/>
    </source>
</evidence>
<dbReference type="GO" id="GO:0015093">
    <property type="term" value="F:ferrous iron transmembrane transporter activity"/>
    <property type="evidence" value="ECO:0007669"/>
    <property type="project" value="UniProtKB-UniRule"/>
</dbReference>
<feature type="transmembrane region" description="Helical" evidence="16">
    <location>
        <begin position="549"/>
        <end position="569"/>
    </location>
</feature>
<feature type="binding site" evidence="14">
    <location>
        <begin position="52"/>
        <end position="55"/>
    </location>
    <ligand>
        <name>GTP</name>
        <dbReference type="ChEBI" id="CHEBI:37565"/>
        <label>1</label>
    </ligand>
</feature>
<dbReference type="PANTHER" id="PTHR43185:SF1">
    <property type="entry name" value="FE(2+) TRANSPORTER FEOB"/>
    <property type="match status" value="1"/>
</dbReference>
<accession>A0AAU7VJA3</accession>
<dbReference type="Pfam" id="PF02421">
    <property type="entry name" value="FeoB_N"/>
    <property type="match status" value="1"/>
</dbReference>
<feature type="binding site" evidence="14">
    <location>
        <begin position="35"/>
        <end position="39"/>
    </location>
    <ligand>
        <name>GTP</name>
        <dbReference type="ChEBI" id="CHEBI:37565"/>
        <label>2</label>
    </ligand>
</feature>
<dbReference type="InterPro" id="IPR027417">
    <property type="entry name" value="P-loop_NTPase"/>
</dbReference>
<keyword evidence="4" id="KW-1003">Cell membrane</keyword>
<evidence type="ECO:0000256" key="14">
    <source>
        <dbReference type="PIRSR" id="PIRSR603373-1"/>
    </source>
</evidence>
<evidence type="ECO:0000256" key="12">
    <source>
        <dbReference type="ARBA" id="ARBA00023136"/>
    </source>
</evidence>
<keyword evidence="6 16" id="KW-0812">Transmembrane</keyword>
<dbReference type="GO" id="GO:0046872">
    <property type="term" value="F:metal ion binding"/>
    <property type="evidence" value="ECO:0007669"/>
    <property type="project" value="UniProtKB-KW"/>
</dbReference>
<dbReference type="AlphaFoldDB" id="A0AAU7VJA3"/>
<dbReference type="InterPro" id="IPR003373">
    <property type="entry name" value="Fe2_transport_prot-B"/>
</dbReference>
<proteinExistence type="inferred from homology"/>
<feature type="transmembrane region" description="Helical" evidence="16">
    <location>
        <begin position="390"/>
        <end position="413"/>
    </location>
</feature>
<dbReference type="GO" id="GO:0005886">
    <property type="term" value="C:plasma membrane"/>
    <property type="evidence" value="ECO:0007669"/>
    <property type="project" value="UniProtKB-SubCell"/>
</dbReference>
<reference evidence="18" key="1">
    <citation type="journal article" date="2013" name="Extremophiles">
        <title>Proteinivorax tanatarense gen. nov., sp. nov., an anaerobic, haloalkaliphilic, proteolytic bacterium isolated from a decaying algal bloom, and proposal of Proteinivoraceae fam. nov.</title>
        <authorList>
            <person name="Kevbrin V."/>
            <person name="Boltyanskaya Y."/>
            <person name="Zhilina T."/>
            <person name="Kolganova T."/>
            <person name="Lavrentjeva E."/>
            <person name="Kuznetsov B."/>
        </authorList>
    </citation>
    <scope>NUCLEOTIDE SEQUENCE</scope>
    <source>
        <strain evidence="18">Z-910T</strain>
    </source>
</reference>
<dbReference type="GO" id="GO:0005525">
    <property type="term" value="F:GTP binding"/>
    <property type="evidence" value="ECO:0007669"/>
    <property type="project" value="UniProtKB-KW"/>
</dbReference>
<keyword evidence="5 16" id="KW-0410">Iron transport</keyword>
<feature type="transmembrane region" description="Helical" evidence="16">
    <location>
        <begin position="419"/>
        <end position="442"/>
    </location>
</feature>
<dbReference type="InterPro" id="IPR006073">
    <property type="entry name" value="GTP-bd"/>
</dbReference>
<keyword evidence="9 16" id="KW-0408">Iron</keyword>
<keyword evidence="12 16" id="KW-0472">Membrane</keyword>
<evidence type="ECO:0000256" key="2">
    <source>
        <dbReference type="ARBA" id="ARBA00004651"/>
    </source>
</evidence>
<name>A0AAU7VJA3_9FIRM</name>
<dbReference type="SUPFAM" id="SSF52540">
    <property type="entry name" value="P-loop containing nucleoside triphosphate hydrolases"/>
    <property type="match status" value="1"/>
</dbReference>
<dbReference type="EMBL" id="CP158367">
    <property type="protein sequence ID" value="XBX73965.1"/>
    <property type="molecule type" value="Genomic_DNA"/>
</dbReference>
<dbReference type="RefSeq" id="WP_350342726.1">
    <property type="nucleotide sequence ID" value="NZ_CP158367.1"/>
</dbReference>
<dbReference type="Pfam" id="PF07664">
    <property type="entry name" value="FeoB_C"/>
    <property type="match status" value="1"/>
</dbReference>
<keyword evidence="15" id="KW-0460">Magnesium</keyword>
<evidence type="ECO:0000256" key="7">
    <source>
        <dbReference type="ARBA" id="ARBA00022741"/>
    </source>
</evidence>
<keyword evidence="7 14" id="KW-0547">Nucleotide-binding</keyword>
<dbReference type="InterPro" id="IPR005225">
    <property type="entry name" value="Small_GTP-bd"/>
</dbReference>
<dbReference type="InterPro" id="IPR050860">
    <property type="entry name" value="FeoB_GTPase"/>
</dbReference>
<keyword evidence="11 14" id="KW-0342">GTP-binding</keyword>
<evidence type="ECO:0000259" key="17">
    <source>
        <dbReference type="PROSITE" id="PS51711"/>
    </source>
</evidence>